<organism evidence="1 2">
    <name type="scientific">[Mycobacterium] stephanolepidis</name>
    <dbReference type="NCBI Taxonomy" id="1520670"/>
    <lineage>
        <taxon>Bacteria</taxon>
        <taxon>Bacillati</taxon>
        <taxon>Actinomycetota</taxon>
        <taxon>Actinomycetes</taxon>
        <taxon>Mycobacteriales</taxon>
        <taxon>Mycobacteriaceae</taxon>
        <taxon>Mycobacteroides</taxon>
    </lineage>
</organism>
<evidence type="ECO:0000313" key="1">
    <source>
        <dbReference type="EMBL" id="BAX97434.1"/>
    </source>
</evidence>
<reference evidence="1 2" key="2">
    <citation type="journal article" date="2017" name="Int. J. Syst. Evol. Microbiol.">
        <title>Mycobacterium stephanolepidis sp. nov., a rapidly growing species related to Mycobacterium chelonae, isolated from marine teleost fish, Stephanolepis cirrhifer.</title>
        <authorList>
            <person name="Fukano H."/>
            <person name="Wada S."/>
            <person name="Kurata O."/>
            <person name="Katayama K."/>
            <person name="Fujiwara N."/>
            <person name="Hoshino Y."/>
        </authorList>
    </citation>
    <scope>NUCLEOTIDE SEQUENCE [LARGE SCALE GENOMIC DNA]</scope>
    <source>
        <strain evidence="1 2">NJB0901</strain>
    </source>
</reference>
<name>A0A1Z4EWX2_9MYCO</name>
<dbReference type="Proteomes" id="UP000217954">
    <property type="component" value="Chromosome"/>
</dbReference>
<evidence type="ECO:0000313" key="2">
    <source>
        <dbReference type="Proteomes" id="UP000217954"/>
    </source>
</evidence>
<protein>
    <submittedName>
        <fullName evidence="1">Uncharacterized protein</fullName>
    </submittedName>
</protein>
<keyword evidence="2" id="KW-1185">Reference proteome</keyword>
<dbReference type="EMBL" id="AP018165">
    <property type="protein sequence ID" value="BAX97434.1"/>
    <property type="molecule type" value="Genomic_DNA"/>
</dbReference>
<dbReference type="AlphaFoldDB" id="A0A1Z4EWX2"/>
<reference evidence="2" key="1">
    <citation type="journal article" date="2017" name="Genome Announc.">
        <title>Complete Genome Sequence of Mycobacterium stephanolepidis.</title>
        <authorList>
            <person name="Fukano H."/>
            <person name="Yoshida M."/>
            <person name="Katayama Y."/>
            <person name="Omatsu T."/>
            <person name="Mizutani T."/>
            <person name="Kurata O."/>
            <person name="Wada S."/>
            <person name="Hoshino Y."/>
        </authorList>
    </citation>
    <scope>NUCLEOTIDE SEQUENCE [LARGE SCALE GENOMIC DNA]</scope>
    <source>
        <strain evidence="2">NJB0901</strain>
    </source>
</reference>
<sequence length="125" mass="13305">MPIHQGGIGGHQIRGRLPTGRLIVLVVSQRRQGAESVGRVERRLGHRAGIGAESGGKLHVVHERGPAGESVAAGHCQLSIVQCELLACQCDIGTWMVLTHHAGRLRVGGSHRALQPARLITEAIK</sequence>
<gene>
    <name evidence="1" type="ORF">MSTE_02120</name>
</gene>
<accession>A0A1Z4EWX2</accession>
<dbReference type="KEGG" id="mste:MSTE_02120"/>
<proteinExistence type="predicted"/>